<dbReference type="PANTHER" id="PTHR10192:SF16">
    <property type="entry name" value="MOLYBDOPTERIN MOLYBDENUMTRANSFERASE"/>
    <property type="match status" value="1"/>
</dbReference>
<comment type="cofactor">
    <cofactor evidence="7">
        <name>Mg(2+)</name>
        <dbReference type="ChEBI" id="CHEBI:18420"/>
    </cofactor>
</comment>
<evidence type="ECO:0000313" key="10">
    <source>
        <dbReference type="Proteomes" id="UP001162834"/>
    </source>
</evidence>
<dbReference type="Pfam" id="PF12727">
    <property type="entry name" value="PBP_like"/>
    <property type="match status" value="1"/>
</dbReference>
<dbReference type="SUPFAM" id="SSF53850">
    <property type="entry name" value="Periplasmic binding protein-like II"/>
    <property type="match status" value="1"/>
</dbReference>
<dbReference type="GO" id="GO:0046872">
    <property type="term" value="F:metal ion binding"/>
    <property type="evidence" value="ECO:0007669"/>
    <property type="project" value="UniProtKB-UniRule"/>
</dbReference>
<dbReference type="Gene3D" id="3.90.105.10">
    <property type="entry name" value="Molybdopterin biosynthesis moea protein, domain 2"/>
    <property type="match status" value="1"/>
</dbReference>
<dbReference type="InterPro" id="IPR024370">
    <property type="entry name" value="PBP_domain"/>
</dbReference>
<evidence type="ECO:0000256" key="2">
    <source>
        <dbReference type="ARBA" id="ARBA00005046"/>
    </source>
</evidence>
<dbReference type="Pfam" id="PF03454">
    <property type="entry name" value="MoeA_C"/>
    <property type="match status" value="1"/>
</dbReference>
<gene>
    <name evidence="9" type="ORF">DSM104329_01145</name>
</gene>
<dbReference type="SUPFAM" id="SSF63882">
    <property type="entry name" value="MoeA N-terminal region -like"/>
    <property type="match status" value="1"/>
</dbReference>
<protein>
    <recommendedName>
        <fullName evidence="7">Molybdopterin molybdenumtransferase</fullName>
        <ecNumber evidence="7">2.10.1.1</ecNumber>
    </recommendedName>
</protein>
<dbReference type="Gene3D" id="3.40.980.10">
    <property type="entry name" value="MoaB/Mog-like domain"/>
    <property type="match status" value="1"/>
</dbReference>
<comment type="catalytic activity">
    <reaction evidence="6">
        <text>adenylyl-molybdopterin + molybdate = Mo-molybdopterin + AMP + H(+)</text>
        <dbReference type="Rhea" id="RHEA:35047"/>
        <dbReference type="ChEBI" id="CHEBI:15378"/>
        <dbReference type="ChEBI" id="CHEBI:36264"/>
        <dbReference type="ChEBI" id="CHEBI:62727"/>
        <dbReference type="ChEBI" id="CHEBI:71302"/>
        <dbReference type="ChEBI" id="CHEBI:456215"/>
        <dbReference type="EC" id="2.10.1.1"/>
    </reaction>
</comment>
<accession>A0A9E6XVA8</accession>
<dbReference type="InterPro" id="IPR038987">
    <property type="entry name" value="MoeA-like"/>
</dbReference>
<dbReference type="Gene3D" id="2.40.340.10">
    <property type="entry name" value="MoeA, C-terminal, domain IV"/>
    <property type="match status" value="1"/>
</dbReference>
<dbReference type="EMBL" id="CP087164">
    <property type="protein sequence ID" value="UGS34763.1"/>
    <property type="molecule type" value="Genomic_DNA"/>
</dbReference>
<evidence type="ECO:0000256" key="6">
    <source>
        <dbReference type="ARBA" id="ARBA00047317"/>
    </source>
</evidence>
<feature type="domain" description="MoaB/Mog" evidence="8">
    <location>
        <begin position="178"/>
        <end position="315"/>
    </location>
</feature>
<dbReference type="SUPFAM" id="SSF63867">
    <property type="entry name" value="MoeA C-terminal domain-like"/>
    <property type="match status" value="1"/>
</dbReference>
<keyword evidence="7" id="KW-0479">Metal-binding</keyword>
<evidence type="ECO:0000313" key="9">
    <source>
        <dbReference type="EMBL" id="UGS34763.1"/>
    </source>
</evidence>
<dbReference type="Proteomes" id="UP001162834">
    <property type="component" value="Chromosome"/>
</dbReference>
<dbReference type="SUPFAM" id="SSF53218">
    <property type="entry name" value="Molybdenum cofactor biosynthesis proteins"/>
    <property type="match status" value="1"/>
</dbReference>
<sequence>MATTPFIHDVPAAEALAAWRAACEAAGCPRRVEAVRLGLQEAVGRVTAEPVWATRSSPSFDAAAMDGIAIRAAHTIGASESTPVLLDPADYVVVDTGDPLPEGFDAVVMREDVHYDDRRRAELRGAVVPYQHVRLIGEDVSANELLLPEGHRLRPVDVAAAAAAGAVDVLVRRRPVVAVLPTGDEIRPVGTEPAPGVILDTNSLMLAAQAEAAGCQAWRSDILPDDPETIAAAVRDAAARADLVIIGAGSSAGRDDHTAGVVERLGTLAVHGVAVRPGHPVVLGAVDGTPVLGAPGYPVSAALTFDIFAAPLVAALEGAAPAEPPRVRARLARKLASRMGMDDWIRVRLGRVGGDLVATPLPRGAGVLTSLVRADGLLVVPAALEGHHAGEEVEIGLLRGVGEIDRTILAVGSHDLVLDLAASQIRAADPGATLASSNVGSLGGLVALRDGLCHVAGSHLLDPESGEYTLPYIDRVLTGRDIAVVRLVHREQGLIVAAGNPVGITGIEDLTRPGVRYVNRQRGAGTRVLLDHELCRRGIAPESLSGYTREEHTHLAVAAAIAADRVDAGLGVLAAARAFGLDFVPVTREPYDLVLAAETLDDPITAPLWPLLADPTFRSAVEALGGYGTEDMGRRIR</sequence>
<dbReference type="GO" id="GO:0005829">
    <property type="term" value="C:cytosol"/>
    <property type="evidence" value="ECO:0007669"/>
    <property type="project" value="TreeGrafter"/>
</dbReference>
<comment type="function">
    <text evidence="1 7">Catalyzes the insertion of molybdate into adenylated molybdopterin with the concomitant release of AMP.</text>
</comment>
<dbReference type="NCBIfam" id="TIGR00177">
    <property type="entry name" value="molyb_syn"/>
    <property type="match status" value="1"/>
</dbReference>
<dbReference type="InterPro" id="IPR036688">
    <property type="entry name" value="MoeA_C_domain_IV_sf"/>
</dbReference>
<dbReference type="EC" id="2.10.1.1" evidence="7"/>
<dbReference type="KEGG" id="sbae:DSM104329_01145"/>
<proteinExistence type="inferred from homology"/>
<name>A0A9E6XVA8_9ACTN</name>
<evidence type="ECO:0000256" key="7">
    <source>
        <dbReference type="RuleBase" id="RU365090"/>
    </source>
</evidence>
<comment type="pathway">
    <text evidence="2 7">Cofactor biosynthesis; molybdopterin biosynthesis.</text>
</comment>
<dbReference type="SMART" id="SM00852">
    <property type="entry name" value="MoCF_biosynth"/>
    <property type="match status" value="1"/>
</dbReference>
<dbReference type="InterPro" id="IPR036425">
    <property type="entry name" value="MoaB/Mog-like_dom_sf"/>
</dbReference>
<keyword evidence="5 7" id="KW-0501">Molybdenum cofactor biosynthesis</keyword>
<dbReference type="CDD" id="cd00887">
    <property type="entry name" value="MoeA"/>
    <property type="match status" value="1"/>
</dbReference>
<dbReference type="InterPro" id="IPR005110">
    <property type="entry name" value="MoeA_linker/N"/>
</dbReference>
<evidence type="ECO:0000256" key="3">
    <source>
        <dbReference type="ARBA" id="ARBA00010763"/>
    </source>
</evidence>
<keyword evidence="7" id="KW-0808">Transferase</keyword>
<keyword evidence="10" id="KW-1185">Reference proteome</keyword>
<dbReference type="InterPro" id="IPR001453">
    <property type="entry name" value="MoaB/Mog_dom"/>
</dbReference>
<dbReference type="Gene3D" id="2.170.190.11">
    <property type="entry name" value="Molybdopterin biosynthesis moea protein, domain 3"/>
    <property type="match status" value="1"/>
</dbReference>
<comment type="similarity">
    <text evidence="3 7">Belongs to the MoeA family.</text>
</comment>
<dbReference type="InterPro" id="IPR005111">
    <property type="entry name" value="MoeA_C_domain_IV"/>
</dbReference>
<dbReference type="GO" id="GO:0006777">
    <property type="term" value="P:Mo-molybdopterin cofactor biosynthetic process"/>
    <property type="evidence" value="ECO:0007669"/>
    <property type="project" value="UniProtKB-UniRule"/>
</dbReference>
<keyword evidence="7" id="KW-0460">Magnesium</keyword>
<dbReference type="InterPro" id="IPR036135">
    <property type="entry name" value="MoeA_linker/N_sf"/>
</dbReference>
<keyword evidence="4 7" id="KW-0500">Molybdenum</keyword>
<evidence type="ECO:0000256" key="5">
    <source>
        <dbReference type="ARBA" id="ARBA00023150"/>
    </source>
</evidence>
<reference evidence="9" key="1">
    <citation type="journal article" date="2022" name="Int. J. Syst. Evol. Microbiol.">
        <title>Pseudomonas aegrilactucae sp. nov. and Pseudomonas morbosilactucae sp. nov., pathogens causing bacterial rot of lettuce in Japan.</title>
        <authorList>
            <person name="Sawada H."/>
            <person name="Fujikawa T."/>
            <person name="Satou M."/>
        </authorList>
    </citation>
    <scope>NUCLEOTIDE SEQUENCE</scope>
    <source>
        <strain evidence="9">0166_1</strain>
    </source>
</reference>
<dbReference type="Pfam" id="PF03453">
    <property type="entry name" value="MoeA_N"/>
    <property type="match status" value="1"/>
</dbReference>
<evidence type="ECO:0000259" key="8">
    <source>
        <dbReference type="SMART" id="SM00852"/>
    </source>
</evidence>
<evidence type="ECO:0000256" key="4">
    <source>
        <dbReference type="ARBA" id="ARBA00022505"/>
    </source>
</evidence>
<dbReference type="Pfam" id="PF00994">
    <property type="entry name" value="MoCF_biosynth"/>
    <property type="match status" value="1"/>
</dbReference>
<organism evidence="9 10">
    <name type="scientific">Capillimicrobium parvum</name>
    <dbReference type="NCBI Taxonomy" id="2884022"/>
    <lineage>
        <taxon>Bacteria</taxon>
        <taxon>Bacillati</taxon>
        <taxon>Actinomycetota</taxon>
        <taxon>Thermoleophilia</taxon>
        <taxon>Solirubrobacterales</taxon>
        <taxon>Capillimicrobiaceae</taxon>
        <taxon>Capillimicrobium</taxon>
    </lineage>
</organism>
<dbReference type="NCBIfam" id="NF011068">
    <property type="entry name" value="PRK14498.1"/>
    <property type="match status" value="1"/>
</dbReference>
<dbReference type="RefSeq" id="WP_259314428.1">
    <property type="nucleotide sequence ID" value="NZ_CP087164.1"/>
</dbReference>
<dbReference type="AlphaFoldDB" id="A0A9E6XVA8"/>
<evidence type="ECO:0000256" key="1">
    <source>
        <dbReference type="ARBA" id="ARBA00002901"/>
    </source>
</evidence>
<dbReference type="GO" id="GO:0061599">
    <property type="term" value="F:molybdopterin molybdotransferase activity"/>
    <property type="evidence" value="ECO:0007669"/>
    <property type="project" value="UniProtKB-UniRule"/>
</dbReference>
<dbReference type="PANTHER" id="PTHR10192">
    <property type="entry name" value="MOLYBDOPTERIN BIOSYNTHESIS PROTEIN"/>
    <property type="match status" value="1"/>
</dbReference>